<protein>
    <recommendedName>
        <fullName evidence="3">Zn(2)-C6 fungal-type domain-containing protein</fullName>
    </recommendedName>
</protein>
<comment type="caution">
    <text evidence="4">The sequence shown here is derived from an EMBL/GenBank/DDBJ whole genome shotgun (WGS) entry which is preliminary data.</text>
</comment>
<gene>
    <name evidence="4" type="ORF">CLO192961_LOCUS381930</name>
</gene>
<feature type="domain" description="Zn(2)-C6 fungal-type" evidence="3">
    <location>
        <begin position="298"/>
        <end position="336"/>
    </location>
</feature>
<dbReference type="PANTHER" id="PTHR35392:SF3">
    <property type="entry name" value="ZN(2)-C6 FUNGAL-TYPE DOMAIN-CONTAINING PROTEIN"/>
    <property type="match status" value="1"/>
</dbReference>
<accession>A0ABY6UST3</accession>
<name>A0ABY6UST3_BIOOC</name>
<evidence type="ECO:0000259" key="3">
    <source>
        <dbReference type="PROSITE" id="PS50048"/>
    </source>
</evidence>
<feature type="region of interest" description="Disordered" evidence="2">
    <location>
        <begin position="267"/>
        <end position="290"/>
    </location>
</feature>
<dbReference type="InterPro" id="IPR052973">
    <property type="entry name" value="Fungal_sec-metab_reg_TF"/>
</dbReference>
<sequence length="697" mass="77639">MSPTIPADPGLSQDLVPLTEAEKSGTAQSDGLCFWPTSIVGNGEALSSLSLATRMMSLGTFLCPCCGSDFLLAKDGYQAIPETPHTSLCTSNPYHIEKPPSMQLFTPESYNFNAVDSEQQTALYSDQPSTPLPQPSGLVASDPVYSPSLTADASSNQGQGFIGPIIKTESPGASDALLFQPEHPLDTPVPAIPSYSQDVTAQNVTAQNVAAQNVPAQGGREVVFHRTENLASLSARYSSLPSHAAASRSNALSRGHAAPYEHQPTFDILQPNQRGGKRGPFKDPSLREQTAQTRKIGSCIRCRMQRIRCEHNDDDPNGPCLTCKKVANTRAGRFPCLRLKITDVQCYKPGQVPGYEWSKRWIDTVPDPIEKWASEETKIIKIGEGFSDATLEVVVRRFIPQEGDKLDRSWYHNGEKKSVAIPPFALVELETVKASYLGHIHGSMNQAFAKICGRRGLIYRTYQQSLHLCKVGNLPRESLDLLRDTFRLWMAVRLSTTSNFIVGEETLGMPKDILDETNPNPGSIPVPPVLGAQLDLILIHHIQSGLRRQVLDRLEKIVSKRKHNTWMVSYLVTFVLLHNAALITAHDAGYARKHGMQRRFAREEKVREYHAGANILLAYFHYCNKNVHPFTDGCKDQDLRTLAGLEEDQILFVRATRNYVKKHRQEWEGIRARGEVENDFFFVSQLYDENWDSRTTT</sequence>
<dbReference type="InterPro" id="IPR001138">
    <property type="entry name" value="Zn2Cys6_DnaBD"/>
</dbReference>
<evidence type="ECO:0000313" key="5">
    <source>
        <dbReference type="Proteomes" id="UP000766486"/>
    </source>
</evidence>
<dbReference type="PROSITE" id="PS50048">
    <property type="entry name" value="ZN2_CY6_FUNGAL_2"/>
    <property type="match status" value="1"/>
</dbReference>
<keyword evidence="1" id="KW-0539">Nucleus</keyword>
<reference evidence="4 5" key="1">
    <citation type="submission" date="2019-06" db="EMBL/GenBank/DDBJ databases">
        <authorList>
            <person name="Broberg M."/>
        </authorList>
    </citation>
    <scope>NUCLEOTIDE SEQUENCE [LARGE SCALE GENOMIC DNA]</scope>
</reference>
<evidence type="ECO:0000313" key="4">
    <source>
        <dbReference type="EMBL" id="VUC34450.1"/>
    </source>
</evidence>
<evidence type="ECO:0000256" key="1">
    <source>
        <dbReference type="ARBA" id="ARBA00023242"/>
    </source>
</evidence>
<organism evidence="4 5">
    <name type="scientific">Bionectria ochroleuca</name>
    <name type="common">Gliocladium roseum</name>
    <dbReference type="NCBI Taxonomy" id="29856"/>
    <lineage>
        <taxon>Eukaryota</taxon>
        <taxon>Fungi</taxon>
        <taxon>Dikarya</taxon>
        <taxon>Ascomycota</taxon>
        <taxon>Pezizomycotina</taxon>
        <taxon>Sordariomycetes</taxon>
        <taxon>Hypocreomycetidae</taxon>
        <taxon>Hypocreales</taxon>
        <taxon>Bionectriaceae</taxon>
        <taxon>Clonostachys</taxon>
    </lineage>
</organism>
<dbReference type="EMBL" id="CABFNS010000884">
    <property type="protein sequence ID" value="VUC34450.1"/>
    <property type="molecule type" value="Genomic_DNA"/>
</dbReference>
<dbReference type="PANTHER" id="PTHR35392">
    <property type="entry name" value="ZN(II)2CYS6 TRANSCRIPTION FACTOR (EUROFUNG)-RELATED-RELATED"/>
    <property type="match status" value="1"/>
</dbReference>
<dbReference type="CDD" id="cd00067">
    <property type="entry name" value="GAL4"/>
    <property type="match status" value="1"/>
</dbReference>
<keyword evidence="5" id="KW-1185">Reference proteome</keyword>
<dbReference type="Proteomes" id="UP000766486">
    <property type="component" value="Unassembled WGS sequence"/>
</dbReference>
<proteinExistence type="predicted"/>
<evidence type="ECO:0000256" key="2">
    <source>
        <dbReference type="SAM" id="MobiDB-lite"/>
    </source>
</evidence>